<dbReference type="Proteomes" id="UP000614741">
    <property type="component" value="Unassembled WGS sequence"/>
</dbReference>
<name>A0ABQ4DJ06_9CELL</name>
<dbReference type="PANTHER" id="PTHR43214">
    <property type="entry name" value="TWO-COMPONENT RESPONSE REGULATOR"/>
    <property type="match status" value="1"/>
</dbReference>
<dbReference type="InterPro" id="IPR036388">
    <property type="entry name" value="WH-like_DNA-bd_sf"/>
</dbReference>
<sequence>MTVQLSVPRTQRPDDGLHRLTEREREVLALMAAGRSNGAIARLVHLSYGAVEKNVASIFAKLGLAPDASDHRRVLAVVRYLGRGAEA</sequence>
<dbReference type="PANTHER" id="PTHR43214:SF24">
    <property type="entry name" value="TRANSCRIPTIONAL REGULATORY PROTEIN NARL-RELATED"/>
    <property type="match status" value="1"/>
</dbReference>
<dbReference type="InterPro" id="IPR000792">
    <property type="entry name" value="Tscrpt_reg_LuxR_C"/>
</dbReference>
<evidence type="ECO:0000256" key="3">
    <source>
        <dbReference type="ARBA" id="ARBA00023163"/>
    </source>
</evidence>
<protein>
    <recommendedName>
        <fullName evidence="4">HTH luxR-type domain-containing protein</fullName>
    </recommendedName>
</protein>
<evidence type="ECO:0000313" key="6">
    <source>
        <dbReference type="Proteomes" id="UP000614741"/>
    </source>
</evidence>
<comment type="caution">
    <text evidence="5">The sequence shown here is derived from an EMBL/GenBank/DDBJ whole genome shotgun (WGS) entry which is preliminary data.</text>
</comment>
<dbReference type="Pfam" id="PF00196">
    <property type="entry name" value="GerE"/>
    <property type="match status" value="1"/>
</dbReference>
<keyword evidence="2" id="KW-0238">DNA-binding</keyword>
<keyword evidence="1" id="KW-0805">Transcription regulation</keyword>
<dbReference type="RefSeq" id="WP_373307541.1">
    <property type="nucleotide sequence ID" value="NZ_BONP01000004.1"/>
</dbReference>
<dbReference type="SUPFAM" id="SSF46894">
    <property type="entry name" value="C-terminal effector domain of the bipartite response regulators"/>
    <property type="match status" value="1"/>
</dbReference>
<dbReference type="PRINTS" id="PR00038">
    <property type="entry name" value="HTHLUXR"/>
</dbReference>
<dbReference type="CDD" id="cd06170">
    <property type="entry name" value="LuxR_C_like"/>
    <property type="match status" value="1"/>
</dbReference>
<dbReference type="Gene3D" id="1.10.10.10">
    <property type="entry name" value="Winged helix-like DNA-binding domain superfamily/Winged helix DNA-binding domain"/>
    <property type="match status" value="1"/>
</dbReference>
<keyword evidence="3" id="KW-0804">Transcription</keyword>
<dbReference type="InterPro" id="IPR016032">
    <property type="entry name" value="Sig_transdc_resp-reg_C-effctor"/>
</dbReference>
<evidence type="ECO:0000256" key="2">
    <source>
        <dbReference type="ARBA" id="ARBA00023125"/>
    </source>
</evidence>
<evidence type="ECO:0000259" key="4">
    <source>
        <dbReference type="PROSITE" id="PS50043"/>
    </source>
</evidence>
<dbReference type="InterPro" id="IPR039420">
    <property type="entry name" value="WalR-like"/>
</dbReference>
<feature type="domain" description="HTH luxR-type" evidence="4">
    <location>
        <begin position="13"/>
        <end position="84"/>
    </location>
</feature>
<evidence type="ECO:0000313" key="5">
    <source>
        <dbReference type="EMBL" id="GIG39334.1"/>
    </source>
</evidence>
<keyword evidence="6" id="KW-1185">Reference proteome</keyword>
<proteinExistence type="predicted"/>
<reference evidence="5 6" key="1">
    <citation type="submission" date="2021-01" db="EMBL/GenBank/DDBJ databases">
        <title>Whole genome shotgun sequence of Cellulomonas phragmiteti NBRC 110785.</title>
        <authorList>
            <person name="Komaki H."/>
            <person name="Tamura T."/>
        </authorList>
    </citation>
    <scope>NUCLEOTIDE SEQUENCE [LARGE SCALE GENOMIC DNA]</scope>
    <source>
        <strain evidence="5 6">NBRC 110785</strain>
    </source>
</reference>
<evidence type="ECO:0000256" key="1">
    <source>
        <dbReference type="ARBA" id="ARBA00023015"/>
    </source>
</evidence>
<organism evidence="5 6">
    <name type="scientific">Cellulomonas phragmiteti</name>
    <dbReference type="NCBI Taxonomy" id="478780"/>
    <lineage>
        <taxon>Bacteria</taxon>
        <taxon>Bacillati</taxon>
        <taxon>Actinomycetota</taxon>
        <taxon>Actinomycetes</taxon>
        <taxon>Micrococcales</taxon>
        <taxon>Cellulomonadaceae</taxon>
        <taxon>Cellulomonas</taxon>
    </lineage>
</organism>
<gene>
    <name evidence="5" type="ORF">Cph01nite_10960</name>
</gene>
<dbReference type="PROSITE" id="PS50043">
    <property type="entry name" value="HTH_LUXR_2"/>
    <property type="match status" value="1"/>
</dbReference>
<dbReference type="SMART" id="SM00421">
    <property type="entry name" value="HTH_LUXR"/>
    <property type="match status" value="1"/>
</dbReference>
<dbReference type="EMBL" id="BONP01000004">
    <property type="protein sequence ID" value="GIG39334.1"/>
    <property type="molecule type" value="Genomic_DNA"/>
</dbReference>
<accession>A0ABQ4DJ06</accession>